<dbReference type="AlphaFoldDB" id="A0A193C5X3"/>
<dbReference type="NCBIfam" id="NF004936">
    <property type="entry name" value="PRK06289.1"/>
    <property type="match status" value="1"/>
</dbReference>
<feature type="domain" description="Thiolase N-terminal" evidence="1">
    <location>
        <begin position="26"/>
        <end position="126"/>
    </location>
</feature>
<dbReference type="CDD" id="cd00829">
    <property type="entry name" value="SCP-x_thiolase"/>
    <property type="match status" value="1"/>
</dbReference>
<dbReference type="InterPro" id="IPR016039">
    <property type="entry name" value="Thiolase-like"/>
</dbReference>
<evidence type="ECO:0000313" key="4">
    <source>
        <dbReference type="Proteomes" id="UP000093695"/>
    </source>
</evidence>
<dbReference type="PANTHER" id="PTHR42870:SF1">
    <property type="entry name" value="NON-SPECIFIC LIPID-TRANSFER PROTEIN-LIKE 2"/>
    <property type="match status" value="1"/>
</dbReference>
<dbReference type="GO" id="GO:0016747">
    <property type="term" value="F:acyltransferase activity, transferring groups other than amino-acyl groups"/>
    <property type="evidence" value="ECO:0007669"/>
    <property type="project" value="InterPro"/>
</dbReference>
<gene>
    <name evidence="3" type="ORF">SD37_32355</name>
</gene>
<dbReference type="STRING" id="31958.SD37_32355"/>
<accession>A0A193C5X3</accession>
<dbReference type="InterPro" id="IPR002155">
    <property type="entry name" value="Thiolase"/>
</dbReference>
<dbReference type="Gene3D" id="3.40.47.10">
    <property type="match status" value="1"/>
</dbReference>
<evidence type="ECO:0000313" key="3">
    <source>
        <dbReference type="EMBL" id="ANN19849.1"/>
    </source>
</evidence>
<dbReference type="PIRSF" id="PIRSF000429">
    <property type="entry name" value="Ac-CoA_Ac_transf"/>
    <property type="match status" value="1"/>
</dbReference>
<dbReference type="PANTHER" id="PTHR42870">
    <property type="entry name" value="ACETYL-COA C-ACETYLTRANSFERASE"/>
    <property type="match status" value="1"/>
</dbReference>
<organism evidence="3 4">
    <name type="scientific">Amycolatopsis orientalis</name>
    <name type="common">Nocardia orientalis</name>
    <dbReference type="NCBI Taxonomy" id="31958"/>
    <lineage>
        <taxon>Bacteria</taxon>
        <taxon>Bacillati</taxon>
        <taxon>Actinomycetota</taxon>
        <taxon>Actinomycetes</taxon>
        <taxon>Pseudonocardiales</taxon>
        <taxon>Pseudonocardiaceae</taxon>
        <taxon>Amycolatopsis</taxon>
    </lineage>
</organism>
<evidence type="ECO:0000259" key="1">
    <source>
        <dbReference type="Pfam" id="PF00108"/>
    </source>
</evidence>
<dbReference type="KEGG" id="aori:SD37_32355"/>
<evidence type="ECO:0000259" key="2">
    <source>
        <dbReference type="Pfam" id="PF22691"/>
    </source>
</evidence>
<dbReference type="Pfam" id="PF22691">
    <property type="entry name" value="Thiolase_C_1"/>
    <property type="match status" value="1"/>
</dbReference>
<dbReference type="Pfam" id="PF00108">
    <property type="entry name" value="Thiolase_N"/>
    <property type="match status" value="1"/>
</dbReference>
<dbReference type="EMBL" id="CP016174">
    <property type="protein sequence ID" value="ANN19849.1"/>
    <property type="molecule type" value="Genomic_DNA"/>
</dbReference>
<dbReference type="eggNOG" id="COG0183">
    <property type="taxonomic scope" value="Bacteria"/>
</dbReference>
<sequence length="407" mass="42167">MTVFVLGGAQTDFARNFAKEGGGLFGMFAEVVPDALVDAQVEAGEIGVAHVANLAAELFTGQAQLGGLLVAAIPDLDGVPSVRHEAACASGGTAVLAASADLESGRYDVALVTGLELMRNVDARSAAGHLGSAAWVGAEARSAEFPWPALFADVADVYDWRYGLDPAHLGLFARNAFANAALNPMAQARDWTFPDGSFGQDDRLNPVVEGVLRKNDCGRISDGAAAIVLASPEFAAEWAKRAGRDLADVPRLAGFGHRTAHLSLRGKLDRAEGQEYLFPHLRGAVLDAYWRAEVSGAEEMDVVELHDCFTITALVALEHLGAAPPGTAGRLIESGGIARDGVLPVNPGGGLLGLGHPVGATGVRMVHDAARQVAGTAGPLQVEGARNVLTLNVGGSFTTVVAMVVAR</sequence>
<protein>
    <submittedName>
        <fullName evidence="3">Acetyl-CoA acetyltransferase</fullName>
    </submittedName>
</protein>
<dbReference type="InterPro" id="IPR055140">
    <property type="entry name" value="Thiolase_C_2"/>
</dbReference>
<proteinExistence type="predicted"/>
<dbReference type="SUPFAM" id="SSF53901">
    <property type="entry name" value="Thiolase-like"/>
    <property type="match status" value="2"/>
</dbReference>
<dbReference type="InterPro" id="IPR020616">
    <property type="entry name" value="Thiolase_N"/>
</dbReference>
<name>A0A193C5X3_AMYOR</name>
<keyword evidence="3" id="KW-0808">Transferase</keyword>
<reference evidence="3 4" key="1">
    <citation type="journal article" date="2015" name="Genome Announc.">
        <title>Draft Genome Sequence of Norvancomycin-Producing Strain Amycolatopsis orientalis CPCC200066.</title>
        <authorList>
            <person name="Lei X."/>
            <person name="Yuan F."/>
            <person name="Shi Y."/>
            <person name="Li X."/>
            <person name="Wang L."/>
            <person name="Hong B."/>
        </authorList>
    </citation>
    <scope>NUCLEOTIDE SEQUENCE [LARGE SCALE GENOMIC DNA]</scope>
    <source>
        <strain evidence="3 4">B-37</strain>
    </source>
</reference>
<keyword evidence="4" id="KW-1185">Reference proteome</keyword>
<dbReference type="RefSeq" id="WP_044856100.1">
    <property type="nucleotide sequence ID" value="NZ_CP016174.1"/>
</dbReference>
<feature type="domain" description="Thiolase C-terminal" evidence="2">
    <location>
        <begin position="280"/>
        <end position="406"/>
    </location>
</feature>
<dbReference type="Proteomes" id="UP000093695">
    <property type="component" value="Chromosome"/>
</dbReference>